<sequence>MFQTIVKDLQHKAEWYELPCTTKSLLRMWLSDGSTAQILYRAMRFCQTHHLKPLAFLLYRLNASVGHVVIGRGAELGPGLIILHSFGIVINSSVRAGKNLVLEHGVTIGAEKNQSPVLGDNVFIGAGAKILGAVRIGSDVKIGANAVVLQDLPDGATAVGIPARVVRIYGKRLAPENETT</sequence>
<evidence type="ECO:0000313" key="8">
    <source>
        <dbReference type="Proteomes" id="UP000520814"/>
    </source>
</evidence>
<proteinExistence type="inferred from homology"/>
<name>A0A7W9SLK5_ARMRO</name>
<keyword evidence="3 6" id="KW-0808">Transferase</keyword>
<dbReference type="InterPro" id="IPR001451">
    <property type="entry name" value="Hexapep"/>
</dbReference>
<dbReference type="PANTHER" id="PTHR42811">
    <property type="entry name" value="SERINE ACETYLTRANSFERASE"/>
    <property type="match status" value="1"/>
</dbReference>
<dbReference type="PROSITE" id="PS00101">
    <property type="entry name" value="HEXAPEP_TRANSFERASES"/>
    <property type="match status" value="1"/>
</dbReference>
<comment type="similarity">
    <text evidence="1 6">Belongs to the transferase hexapeptide repeat family.</text>
</comment>
<accession>A0A7W9SLK5</accession>
<keyword evidence="4" id="KW-0677">Repeat</keyword>
<dbReference type="Pfam" id="PF00132">
    <property type="entry name" value="Hexapep"/>
    <property type="match status" value="1"/>
</dbReference>
<gene>
    <name evidence="7" type="ORF">HNQ39_000638</name>
</gene>
<dbReference type="EMBL" id="JACHGW010000001">
    <property type="protein sequence ID" value="MBB6048876.1"/>
    <property type="molecule type" value="Genomic_DNA"/>
</dbReference>
<dbReference type="InterPro" id="IPR005881">
    <property type="entry name" value="Ser_O-AcTrfase"/>
</dbReference>
<keyword evidence="8" id="KW-1185">Reference proteome</keyword>
<keyword evidence="5 6" id="KW-0012">Acyltransferase</keyword>
<dbReference type="CDD" id="cd03354">
    <property type="entry name" value="LbH_SAT"/>
    <property type="match status" value="1"/>
</dbReference>
<organism evidence="7 8">
    <name type="scientific">Armatimonas rosea</name>
    <dbReference type="NCBI Taxonomy" id="685828"/>
    <lineage>
        <taxon>Bacteria</taxon>
        <taxon>Bacillati</taxon>
        <taxon>Armatimonadota</taxon>
        <taxon>Armatimonadia</taxon>
        <taxon>Armatimonadales</taxon>
        <taxon>Armatimonadaceae</taxon>
        <taxon>Armatimonas</taxon>
    </lineage>
</organism>
<dbReference type="Proteomes" id="UP000520814">
    <property type="component" value="Unassembled WGS sequence"/>
</dbReference>
<dbReference type="GO" id="GO:0009001">
    <property type="term" value="F:serine O-acetyltransferase activity"/>
    <property type="evidence" value="ECO:0007669"/>
    <property type="project" value="UniProtKB-EC"/>
</dbReference>
<evidence type="ECO:0000256" key="2">
    <source>
        <dbReference type="ARBA" id="ARBA00018522"/>
    </source>
</evidence>
<evidence type="ECO:0000256" key="4">
    <source>
        <dbReference type="ARBA" id="ARBA00022737"/>
    </source>
</evidence>
<reference evidence="7 8" key="1">
    <citation type="submission" date="2020-08" db="EMBL/GenBank/DDBJ databases">
        <title>Genomic Encyclopedia of Type Strains, Phase IV (KMG-IV): sequencing the most valuable type-strain genomes for metagenomic binning, comparative biology and taxonomic classification.</title>
        <authorList>
            <person name="Goeker M."/>
        </authorList>
    </citation>
    <scope>NUCLEOTIDE SEQUENCE [LARGE SCALE GENOMIC DNA]</scope>
    <source>
        <strain evidence="7 8">DSM 23562</strain>
    </source>
</reference>
<evidence type="ECO:0000256" key="3">
    <source>
        <dbReference type="ARBA" id="ARBA00022679"/>
    </source>
</evidence>
<dbReference type="InterPro" id="IPR011004">
    <property type="entry name" value="Trimer_LpxA-like_sf"/>
</dbReference>
<evidence type="ECO:0000256" key="6">
    <source>
        <dbReference type="PIRNR" id="PIRNR000441"/>
    </source>
</evidence>
<dbReference type="EC" id="2.3.1.30" evidence="6"/>
<dbReference type="SUPFAM" id="SSF51161">
    <property type="entry name" value="Trimeric LpxA-like enzymes"/>
    <property type="match status" value="1"/>
</dbReference>
<comment type="caution">
    <text evidence="7">The sequence shown here is derived from an EMBL/GenBank/DDBJ whole genome shotgun (WGS) entry which is preliminary data.</text>
</comment>
<dbReference type="GO" id="GO:0006535">
    <property type="term" value="P:cysteine biosynthetic process from serine"/>
    <property type="evidence" value="ECO:0007669"/>
    <property type="project" value="InterPro"/>
</dbReference>
<dbReference type="InterPro" id="IPR045304">
    <property type="entry name" value="LbH_SAT"/>
</dbReference>
<evidence type="ECO:0000256" key="5">
    <source>
        <dbReference type="ARBA" id="ARBA00023315"/>
    </source>
</evidence>
<dbReference type="Gene3D" id="2.160.10.10">
    <property type="entry name" value="Hexapeptide repeat proteins"/>
    <property type="match status" value="1"/>
</dbReference>
<protein>
    <recommendedName>
        <fullName evidence="2 6">Serine acetyltransferase</fullName>
        <ecNumber evidence="6">2.3.1.30</ecNumber>
    </recommendedName>
</protein>
<dbReference type="InterPro" id="IPR018357">
    <property type="entry name" value="Hexapep_transf_CS"/>
</dbReference>
<dbReference type="GO" id="GO:0005737">
    <property type="term" value="C:cytoplasm"/>
    <property type="evidence" value="ECO:0007669"/>
    <property type="project" value="InterPro"/>
</dbReference>
<dbReference type="PIRSF" id="PIRSF000441">
    <property type="entry name" value="CysE"/>
    <property type="match status" value="1"/>
</dbReference>
<evidence type="ECO:0000256" key="1">
    <source>
        <dbReference type="ARBA" id="ARBA00007274"/>
    </source>
</evidence>
<dbReference type="RefSeq" id="WP_184192499.1">
    <property type="nucleotide sequence ID" value="NZ_JACHGW010000001.1"/>
</dbReference>
<comment type="catalytic activity">
    <reaction evidence="6">
        <text>L-serine + acetyl-CoA = O-acetyl-L-serine + CoA</text>
        <dbReference type="Rhea" id="RHEA:24560"/>
        <dbReference type="ChEBI" id="CHEBI:33384"/>
        <dbReference type="ChEBI" id="CHEBI:57287"/>
        <dbReference type="ChEBI" id="CHEBI:57288"/>
        <dbReference type="ChEBI" id="CHEBI:58340"/>
        <dbReference type="EC" id="2.3.1.30"/>
    </reaction>
</comment>
<evidence type="ECO:0000313" key="7">
    <source>
        <dbReference type="EMBL" id="MBB6048876.1"/>
    </source>
</evidence>
<dbReference type="AlphaFoldDB" id="A0A7W9SLK5"/>